<feature type="domain" description="RmlD-like substrate binding" evidence="3">
    <location>
        <begin position="8"/>
        <end position="282"/>
    </location>
</feature>
<comment type="pathway">
    <text evidence="2">Carbohydrate biosynthesis; dTDP-L-rhamnose biosynthesis.</text>
</comment>
<dbReference type="PANTHER" id="PTHR10491">
    <property type="entry name" value="DTDP-4-DEHYDRORHAMNOSE REDUCTASE"/>
    <property type="match status" value="1"/>
</dbReference>
<dbReference type="PANTHER" id="PTHR10491:SF4">
    <property type="entry name" value="METHIONINE ADENOSYLTRANSFERASE 2 SUBUNIT BETA"/>
    <property type="match status" value="1"/>
</dbReference>
<reference evidence="4 5" key="1">
    <citation type="submission" date="2016-10" db="EMBL/GenBank/DDBJ databases">
        <authorList>
            <person name="de Groot N.N."/>
        </authorList>
    </citation>
    <scope>NUCLEOTIDE SEQUENCE [LARGE SCALE GENOMIC DNA]</scope>
    <source>
        <strain evidence="4 5">WG7</strain>
    </source>
</reference>
<dbReference type="CDD" id="cd05254">
    <property type="entry name" value="dTDP_HR_like_SDR_e"/>
    <property type="match status" value="1"/>
</dbReference>
<dbReference type="GO" id="GO:0019305">
    <property type="term" value="P:dTDP-rhamnose biosynthetic process"/>
    <property type="evidence" value="ECO:0007669"/>
    <property type="project" value="UniProtKB-UniPathway"/>
</dbReference>
<dbReference type="InterPro" id="IPR005913">
    <property type="entry name" value="dTDP_dehydrorham_reduct"/>
</dbReference>
<evidence type="ECO:0000313" key="4">
    <source>
        <dbReference type="EMBL" id="SDJ09421.1"/>
    </source>
</evidence>
<keyword evidence="2" id="KW-0521">NADP</keyword>
<dbReference type="InterPro" id="IPR036291">
    <property type="entry name" value="NAD(P)-bd_dom_sf"/>
</dbReference>
<protein>
    <recommendedName>
        <fullName evidence="2">dTDP-4-dehydrorhamnose reductase</fullName>
        <ecNumber evidence="2">1.1.1.133</ecNumber>
    </recommendedName>
</protein>
<dbReference type="Gene3D" id="3.40.50.720">
    <property type="entry name" value="NAD(P)-binding Rossmann-like Domain"/>
    <property type="match status" value="1"/>
</dbReference>
<dbReference type="UniPathway" id="UPA00124"/>
<dbReference type="GO" id="GO:0008831">
    <property type="term" value="F:dTDP-4-dehydrorhamnose reductase activity"/>
    <property type="evidence" value="ECO:0007669"/>
    <property type="project" value="UniProtKB-EC"/>
</dbReference>
<sequence>MEEIEIYNILLVGSEGQLGLELQKQLKNKSLEYVPLDLPELDITKLDSVIEKITNEKPDLIINSAAFTDVDGCENNKDKAFKVNALGAKNLAVAAEKIGAKLVHVSTDYIFNGFGAEPYKEYYNTDPQTVYGQSKLLGEEYVQQFSSKFFIFRTAWLYGEGNNFVRTMLRLADENDELNVVNDQIGSPTSTVDLARAIINLMETEHYGLYHATCEGKCSWYDFAKKIFEIKNIDIKVNPVNSDEFKRDAERPKYSVLDNYMLKLIDKNNFRHWEESLKEYLEME</sequence>
<gene>
    <name evidence="4" type="ORF">SAMN04515654_12723</name>
</gene>
<dbReference type="EC" id="1.1.1.133" evidence="2"/>
<dbReference type="NCBIfam" id="TIGR01214">
    <property type="entry name" value="rmlD"/>
    <property type="match status" value="1"/>
</dbReference>
<dbReference type="GO" id="GO:0005829">
    <property type="term" value="C:cytosol"/>
    <property type="evidence" value="ECO:0007669"/>
    <property type="project" value="TreeGrafter"/>
</dbReference>
<proteinExistence type="inferred from homology"/>
<comment type="similarity">
    <text evidence="1 2">Belongs to the dTDP-4-dehydrorhamnose reductase family.</text>
</comment>
<accession>A0A1G8QXL8</accession>
<dbReference type="Pfam" id="PF04321">
    <property type="entry name" value="RmlD_sub_bind"/>
    <property type="match status" value="1"/>
</dbReference>
<dbReference type="InterPro" id="IPR029903">
    <property type="entry name" value="RmlD-like-bd"/>
</dbReference>
<dbReference type="AlphaFoldDB" id="A0A1G8QXL8"/>
<dbReference type="FunFam" id="3.40.50.720:FF:000159">
    <property type="entry name" value="dTDP-4-dehydrorhamnose reductase"/>
    <property type="match status" value="1"/>
</dbReference>
<keyword evidence="2" id="KW-0560">Oxidoreductase</keyword>
<dbReference type="Proteomes" id="UP000198945">
    <property type="component" value="Unassembled WGS sequence"/>
</dbReference>
<name>A0A1G8QXL8_9FIRM</name>
<dbReference type="Gene3D" id="3.90.25.10">
    <property type="entry name" value="UDP-galactose 4-epimerase, domain 1"/>
    <property type="match status" value="1"/>
</dbReference>
<comment type="function">
    <text evidence="2">Catalyzes the reduction of dTDP-6-deoxy-L-lyxo-4-hexulose to yield dTDP-L-rhamnose.</text>
</comment>
<evidence type="ECO:0000259" key="3">
    <source>
        <dbReference type="Pfam" id="PF04321"/>
    </source>
</evidence>
<evidence type="ECO:0000256" key="2">
    <source>
        <dbReference type="RuleBase" id="RU364082"/>
    </source>
</evidence>
<organism evidence="4 5">
    <name type="scientific">Halanaerobium congolense</name>
    <dbReference type="NCBI Taxonomy" id="54121"/>
    <lineage>
        <taxon>Bacteria</taxon>
        <taxon>Bacillati</taxon>
        <taxon>Bacillota</taxon>
        <taxon>Clostridia</taxon>
        <taxon>Halanaerobiales</taxon>
        <taxon>Halanaerobiaceae</taxon>
        <taxon>Halanaerobium</taxon>
    </lineage>
</organism>
<dbReference type="RefSeq" id="WP_244152064.1">
    <property type="nucleotide sequence ID" value="NZ_FNEH01000027.1"/>
</dbReference>
<evidence type="ECO:0000256" key="1">
    <source>
        <dbReference type="ARBA" id="ARBA00010944"/>
    </source>
</evidence>
<dbReference type="SUPFAM" id="SSF51735">
    <property type="entry name" value="NAD(P)-binding Rossmann-fold domains"/>
    <property type="match status" value="1"/>
</dbReference>
<evidence type="ECO:0000313" key="5">
    <source>
        <dbReference type="Proteomes" id="UP000198945"/>
    </source>
</evidence>
<dbReference type="EMBL" id="FNEH01000027">
    <property type="protein sequence ID" value="SDJ09421.1"/>
    <property type="molecule type" value="Genomic_DNA"/>
</dbReference>